<organism evidence="1">
    <name type="scientific">bioreactor metagenome</name>
    <dbReference type="NCBI Taxonomy" id="1076179"/>
    <lineage>
        <taxon>unclassified sequences</taxon>
        <taxon>metagenomes</taxon>
        <taxon>ecological metagenomes</taxon>
    </lineage>
</organism>
<name>A0A644V4M1_9ZZZZ</name>
<dbReference type="EMBL" id="VSSQ01000219">
    <property type="protein sequence ID" value="MPL86289.1"/>
    <property type="molecule type" value="Genomic_DNA"/>
</dbReference>
<evidence type="ECO:0000313" key="1">
    <source>
        <dbReference type="EMBL" id="MPL86289.1"/>
    </source>
</evidence>
<protein>
    <submittedName>
        <fullName evidence="1">Uncharacterized protein</fullName>
    </submittedName>
</protein>
<accession>A0A644V4M1</accession>
<gene>
    <name evidence="1" type="ORF">SDC9_32269</name>
</gene>
<reference evidence="1" key="1">
    <citation type="submission" date="2019-08" db="EMBL/GenBank/DDBJ databases">
        <authorList>
            <person name="Kucharzyk K."/>
            <person name="Murdoch R.W."/>
            <person name="Higgins S."/>
            <person name="Loffler F."/>
        </authorList>
    </citation>
    <scope>NUCLEOTIDE SEQUENCE</scope>
</reference>
<sequence length="59" mass="6759">MICQPDGFTADQLALLLYDVISHGGELSSKEHYCKNRTLYPVKMEHSFSSLYILLHCLK</sequence>
<comment type="caution">
    <text evidence="1">The sequence shown here is derived from an EMBL/GenBank/DDBJ whole genome shotgun (WGS) entry which is preliminary data.</text>
</comment>
<dbReference type="AlphaFoldDB" id="A0A644V4M1"/>
<proteinExistence type="predicted"/>